<feature type="binding site" evidence="17">
    <location>
        <position position="27"/>
    </location>
    <ligand>
        <name>[4Fe-4S] cluster</name>
        <dbReference type="ChEBI" id="CHEBI:49883"/>
    </ligand>
</feature>
<dbReference type="GO" id="GO:0008616">
    <property type="term" value="P:tRNA queuosine(34) biosynthetic process"/>
    <property type="evidence" value="ECO:0007669"/>
    <property type="project" value="UniProtKB-UniRule"/>
</dbReference>
<feature type="binding site" evidence="17">
    <location>
        <position position="28"/>
    </location>
    <ligand>
        <name>[4Fe-4S] cluster</name>
        <dbReference type="ChEBI" id="CHEBI:49883"/>
    </ligand>
</feature>
<name>A0A397RXT2_9MOLU</name>
<dbReference type="OrthoDB" id="9801033at2"/>
<dbReference type="GO" id="GO:0052693">
    <property type="term" value="F:epoxyqueuosine reductase activity"/>
    <property type="evidence" value="ECO:0007669"/>
    <property type="project" value="UniProtKB-UniRule"/>
</dbReference>
<evidence type="ECO:0000256" key="16">
    <source>
        <dbReference type="ARBA" id="ARBA00047415"/>
    </source>
</evidence>
<keyword evidence="8 17" id="KW-0479">Metal-binding</keyword>
<dbReference type="RefSeq" id="WP_119015815.1">
    <property type="nucleotide sequence ID" value="NZ_QXEV01000004.1"/>
</dbReference>
<comment type="similarity">
    <text evidence="3 17">Belongs to the QueH family.</text>
</comment>
<evidence type="ECO:0000256" key="9">
    <source>
        <dbReference type="ARBA" id="ARBA00022785"/>
    </source>
</evidence>
<evidence type="ECO:0000313" key="18">
    <source>
        <dbReference type="EMBL" id="RIA78072.1"/>
    </source>
</evidence>
<evidence type="ECO:0000256" key="13">
    <source>
        <dbReference type="ARBA" id="ARBA00023157"/>
    </source>
</evidence>
<keyword evidence="13 17" id="KW-1015">Disulfide bond</keyword>
<gene>
    <name evidence="17" type="primary">queH</name>
    <name evidence="18" type="ORF">EI71_00649</name>
</gene>
<sequence length="206" mass="24622">MKIENYNDFKKFLDTLTYKPKLLLHACCAPCSSHCLFLLEKYFDITIFYSNDNIYPEEEFDKRLDEIEKFTNKLPFKVNVISNGYNPMDYDNAILGLEELGEKSKRCYMCYKERLEKTAIKAKEEGYEYFSTTLSISPYKITRWINEIGRDLEEKYNIKYLYSDFKKESGYLHSIELSKEYGLYRQDYCGCKYSIKEMEEHKKNAS</sequence>
<comment type="pathway">
    <text evidence="2 17">tRNA modification; tRNA-queuosine biosynthesis.</text>
</comment>
<evidence type="ECO:0000256" key="11">
    <source>
        <dbReference type="ARBA" id="ARBA00023004"/>
    </source>
</evidence>
<keyword evidence="9 17" id="KW-0671">Queuosine biosynthesis</keyword>
<evidence type="ECO:0000256" key="7">
    <source>
        <dbReference type="ARBA" id="ARBA00022694"/>
    </source>
</evidence>
<keyword evidence="10 17" id="KW-0560">Oxidoreductase</keyword>
<evidence type="ECO:0000256" key="4">
    <source>
        <dbReference type="ARBA" id="ARBA00012622"/>
    </source>
</evidence>
<dbReference type="InParanoid" id="A0A397RXT2"/>
<dbReference type="EC" id="1.17.99.6" evidence="4 17"/>
<keyword evidence="12 17" id="KW-0411">Iron-sulfur</keyword>
<dbReference type="GO" id="GO:0046872">
    <property type="term" value="F:metal ion binding"/>
    <property type="evidence" value="ECO:0007669"/>
    <property type="project" value="UniProtKB-KW"/>
</dbReference>
<keyword evidence="19" id="KW-1185">Reference proteome</keyword>
<accession>A0A397RXT2</accession>
<feature type="binding site" evidence="17">
    <location>
        <position position="110"/>
    </location>
    <ligand>
        <name>[4Fe-4S] cluster</name>
        <dbReference type="ChEBI" id="CHEBI:49883"/>
    </ligand>
</feature>
<dbReference type="UniPathway" id="UPA00392"/>
<evidence type="ECO:0000256" key="10">
    <source>
        <dbReference type="ARBA" id="ARBA00023002"/>
    </source>
</evidence>
<evidence type="ECO:0000256" key="14">
    <source>
        <dbReference type="ARBA" id="ARBA00023284"/>
    </source>
</evidence>
<evidence type="ECO:0000256" key="1">
    <source>
        <dbReference type="ARBA" id="ARBA00002268"/>
    </source>
</evidence>
<evidence type="ECO:0000256" key="5">
    <source>
        <dbReference type="ARBA" id="ARBA00016895"/>
    </source>
</evidence>
<dbReference type="Pfam" id="PF02677">
    <property type="entry name" value="QueH"/>
    <property type="match status" value="1"/>
</dbReference>
<dbReference type="AlphaFoldDB" id="A0A397RXT2"/>
<evidence type="ECO:0000256" key="12">
    <source>
        <dbReference type="ARBA" id="ARBA00023014"/>
    </source>
</evidence>
<feature type="disulfide bond" description="Redox-active" evidence="17">
    <location>
        <begin position="189"/>
        <end position="191"/>
    </location>
</feature>
<keyword evidence="7 17" id="KW-0819">tRNA processing</keyword>
<comment type="caution">
    <text evidence="18">The sequence shown here is derived from an EMBL/GenBank/DDBJ whole genome shotgun (WGS) entry which is preliminary data.</text>
</comment>
<organism evidence="18 19">
    <name type="scientific">Anaeroplasma bactoclasticum</name>
    <dbReference type="NCBI Taxonomy" id="2088"/>
    <lineage>
        <taxon>Bacteria</taxon>
        <taxon>Bacillati</taxon>
        <taxon>Mycoplasmatota</taxon>
        <taxon>Mollicutes</taxon>
        <taxon>Anaeroplasmatales</taxon>
        <taxon>Anaeroplasmataceae</taxon>
        <taxon>Anaeroplasma</taxon>
    </lineage>
</organism>
<dbReference type="Proteomes" id="UP000266506">
    <property type="component" value="Unassembled WGS sequence"/>
</dbReference>
<comment type="function">
    <text evidence="1 17">Catalyzes the conversion of epoxyqueuosine (oQ) to queuosine (Q), which is a hypermodified base found in the wobble positions of tRNA(Asp), tRNA(Asn), tRNA(His) and tRNA(Tyr).</text>
</comment>
<evidence type="ECO:0000256" key="3">
    <source>
        <dbReference type="ARBA" id="ARBA00008207"/>
    </source>
</evidence>
<dbReference type="PANTHER" id="PTHR36701">
    <property type="entry name" value="EPOXYQUEUOSINE REDUCTASE QUEH"/>
    <property type="match status" value="1"/>
</dbReference>
<comment type="catalytic activity">
    <reaction evidence="16 17">
        <text>epoxyqueuosine(34) in tRNA + AH2 = queuosine(34) in tRNA + A + H2O</text>
        <dbReference type="Rhea" id="RHEA:32159"/>
        <dbReference type="Rhea" id="RHEA-COMP:18571"/>
        <dbReference type="Rhea" id="RHEA-COMP:18582"/>
        <dbReference type="ChEBI" id="CHEBI:13193"/>
        <dbReference type="ChEBI" id="CHEBI:15377"/>
        <dbReference type="ChEBI" id="CHEBI:17499"/>
        <dbReference type="ChEBI" id="CHEBI:194431"/>
        <dbReference type="ChEBI" id="CHEBI:194443"/>
        <dbReference type="EC" id="1.17.99.6"/>
    </reaction>
</comment>
<keyword evidence="6 17" id="KW-0004">4Fe-4S</keyword>
<keyword evidence="11 17" id="KW-0408">Iron</keyword>
<evidence type="ECO:0000256" key="17">
    <source>
        <dbReference type="HAMAP-Rule" id="MF_02089"/>
    </source>
</evidence>
<feature type="binding site" evidence="17">
    <location>
        <position position="107"/>
    </location>
    <ligand>
        <name>[4Fe-4S] cluster</name>
        <dbReference type="ChEBI" id="CHEBI:49883"/>
    </ligand>
</feature>
<protein>
    <recommendedName>
        <fullName evidence="5 17">Epoxyqueuosine reductase QueH</fullName>
        <ecNumber evidence="4 17">1.17.99.6</ecNumber>
    </recommendedName>
    <alternativeName>
        <fullName evidence="15 17">Queuosine biosynthesis protein QueH</fullName>
    </alternativeName>
</protein>
<evidence type="ECO:0000256" key="8">
    <source>
        <dbReference type="ARBA" id="ARBA00022723"/>
    </source>
</evidence>
<proteinExistence type="inferred from homology"/>
<dbReference type="EMBL" id="QXEV01000004">
    <property type="protein sequence ID" value="RIA78072.1"/>
    <property type="molecule type" value="Genomic_DNA"/>
</dbReference>
<reference evidence="18 19" key="1">
    <citation type="submission" date="2018-08" db="EMBL/GenBank/DDBJ databases">
        <title>Genomic Encyclopedia of Archaeal and Bacterial Type Strains, Phase II (KMG-II): from individual species to whole genera.</title>
        <authorList>
            <person name="Goeker M."/>
        </authorList>
    </citation>
    <scope>NUCLEOTIDE SEQUENCE [LARGE SCALE GENOMIC DNA]</scope>
    <source>
        <strain evidence="18 19">ATCC 27112</strain>
    </source>
</reference>
<evidence type="ECO:0000256" key="15">
    <source>
        <dbReference type="ARBA" id="ARBA00031446"/>
    </source>
</evidence>
<evidence type="ECO:0000313" key="19">
    <source>
        <dbReference type="Proteomes" id="UP000266506"/>
    </source>
</evidence>
<evidence type="ECO:0000256" key="2">
    <source>
        <dbReference type="ARBA" id="ARBA00004691"/>
    </source>
</evidence>
<dbReference type="HAMAP" id="MF_02089">
    <property type="entry name" value="QueH"/>
    <property type="match status" value="1"/>
</dbReference>
<dbReference type="GO" id="GO:0051539">
    <property type="term" value="F:4 iron, 4 sulfur cluster binding"/>
    <property type="evidence" value="ECO:0007669"/>
    <property type="project" value="UniProtKB-UniRule"/>
</dbReference>
<keyword evidence="14 17" id="KW-0676">Redox-active center</keyword>
<dbReference type="PANTHER" id="PTHR36701:SF1">
    <property type="entry name" value="EPOXYQUEUOSINE REDUCTASE QUEH"/>
    <property type="match status" value="1"/>
</dbReference>
<evidence type="ECO:0000256" key="6">
    <source>
        <dbReference type="ARBA" id="ARBA00022485"/>
    </source>
</evidence>
<dbReference type="InterPro" id="IPR003828">
    <property type="entry name" value="QueH"/>
</dbReference>